<reference evidence="10" key="1">
    <citation type="submission" date="2015-06" db="UniProtKB">
        <authorList>
            <consortium name="EnsemblPlants"/>
        </authorList>
    </citation>
    <scope>IDENTIFICATION</scope>
</reference>
<dbReference type="PANTHER" id="PTHR28554:SF1">
    <property type="entry name" value="LARGE RIBOSOMAL SUBUNIT PROTEIN ML45"/>
    <property type="match status" value="1"/>
</dbReference>
<dbReference type="SMART" id="SM00978">
    <property type="entry name" value="Tim44"/>
    <property type="match status" value="1"/>
</dbReference>
<evidence type="ECO:0000256" key="3">
    <source>
        <dbReference type="ARBA" id="ARBA00022980"/>
    </source>
</evidence>
<evidence type="ECO:0000259" key="9">
    <source>
        <dbReference type="SMART" id="SM00978"/>
    </source>
</evidence>
<name>M8BAR4_AEGTA</name>
<protein>
    <recommendedName>
        <fullName evidence="7">Large ribosomal subunit protein mL45</fullName>
    </recommendedName>
    <alternativeName>
        <fullName evidence="8">39S ribosomal protein L45, mitochondrial</fullName>
    </alternativeName>
</protein>
<keyword evidence="5" id="KW-0687">Ribonucleoprotein</keyword>
<dbReference type="GO" id="GO:0005840">
    <property type="term" value="C:ribosome"/>
    <property type="evidence" value="ECO:0007669"/>
    <property type="project" value="UniProtKB-KW"/>
</dbReference>
<evidence type="ECO:0000256" key="2">
    <source>
        <dbReference type="ARBA" id="ARBA00022946"/>
    </source>
</evidence>
<sequence length="392" mass="44218">MHGHLRMCCPCREVFEHRQQPPADSIIIERNGYEGDHYATVSRSLALIHANTSVRGFASLAYNGGGVISGKFGGPSHVHTAQILELAVHLNHARPMSSGAGAAPKPPSLSEGVSFGGYKVALKADMPSPGFVFEPYRVPEPIPFWKRLFTPSGWSRTKEDAILQFMNAFTVSKLRKKIGYNKKQFQEQAFNIYKEVNKLIARGDIPSLQKALTDDMHSTVKNEIRKRQSKWKSVHWELVEPAVSIRTLKARMITLDKNDLNKAYVQLTLEFITKQNTDVYVIQRRQTLWFDLISTICNIKFEAYNSKREVVSGDKSKEVLVKDIWVFERSLFHPGAYWRLSPPGVLLRSLTAALVSFPLPEGSALYVFRSIFYTRIPDGRHDTVAPSVLSGK</sequence>
<comment type="subcellular location">
    <subcellularLocation>
        <location evidence="1">Mitochondrion</location>
    </subcellularLocation>
</comment>
<keyword evidence="4" id="KW-0496">Mitochondrion</keyword>
<proteinExistence type="inferred from homology"/>
<dbReference type="AlphaFoldDB" id="M8BAR4"/>
<dbReference type="PANTHER" id="PTHR28554">
    <property type="entry name" value="39S RIBOSOMAL PROTEIN L45, MITOCHONDRIAL"/>
    <property type="match status" value="1"/>
</dbReference>
<feature type="domain" description="Tim44-like" evidence="9">
    <location>
        <begin position="167"/>
        <end position="345"/>
    </location>
</feature>
<dbReference type="GO" id="GO:0005739">
    <property type="term" value="C:mitochondrion"/>
    <property type="evidence" value="ECO:0007669"/>
    <property type="project" value="UniProtKB-SubCell"/>
</dbReference>
<comment type="similarity">
    <text evidence="6">Belongs to the mitochondrion-specific ribosomal protein mL45 family.</text>
</comment>
<evidence type="ECO:0000256" key="1">
    <source>
        <dbReference type="ARBA" id="ARBA00004173"/>
    </source>
</evidence>
<evidence type="ECO:0000256" key="8">
    <source>
        <dbReference type="ARBA" id="ARBA00043031"/>
    </source>
</evidence>
<organism evidence="10">
    <name type="scientific">Aegilops tauschii</name>
    <name type="common">Tausch's goatgrass</name>
    <name type="synonym">Aegilops squarrosa</name>
    <dbReference type="NCBI Taxonomy" id="37682"/>
    <lineage>
        <taxon>Eukaryota</taxon>
        <taxon>Viridiplantae</taxon>
        <taxon>Streptophyta</taxon>
        <taxon>Embryophyta</taxon>
        <taxon>Tracheophyta</taxon>
        <taxon>Spermatophyta</taxon>
        <taxon>Magnoliopsida</taxon>
        <taxon>Liliopsida</taxon>
        <taxon>Poales</taxon>
        <taxon>Poaceae</taxon>
        <taxon>BOP clade</taxon>
        <taxon>Pooideae</taxon>
        <taxon>Triticodae</taxon>
        <taxon>Triticeae</taxon>
        <taxon>Triticinae</taxon>
        <taxon>Aegilops</taxon>
    </lineage>
</organism>
<dbReference type="ExpressionAtlas" id="M8BAR4">
    <property type="expression patterns" value="baseline"/>
</dbReference>
<evidence type="ECO:0000256" key="6">
    <source>
        <dbReference type="ARBA" id="ARBA00038073"/>
    </source>
</evidence>
<evidence type="ECO:0000256" key="4">
    <source>
        <dbReference type="ARBA" id="ARBA00023128"/>
    </source>
</evidence>
<evidence type="ECO:0000256" key="7">
    <source>
        <dbReference type="ARBA" id="ARBA00039448"/>
    </source>
</evidence>
<dbReference type="SUPFAM" id="SSF54427">
    <property type="entry name" value="NTF2-like"/>
    <property type="match status" value="2"/>
</dbReference>
<dbReference type="GO" id="GO:1990904">
    <property type="term" value="C:ribonucleoprotein complex"/>
    <property type="evidence" value="ECO:0007669"/>
    <property type="project" value="UniProtKB-KW"/>
</dbReference>
<accession>M8BAR4</accession>
<dbReference type="Pfam" id="PF04280">
    <property type="entry name" value="Tim44"/>
    <property type="match status" value="1"/>
</dbReference>
<keyword evidence="3" id="KW-0689">Ribosomal protein</keyword>
<dbReference type="InterPro" id="IPR051975">
    <property type="entry name" value="mtLSU_mL45"/>
</dbReference>
<evidence type="ECO:0000313" key="10">
    <source>
        <dbReference type="EnsemblPlants" id="EMT11101"/>
    </source>
</evidence>
<keyword evidence="2" id="KW-0809">Transit peptide</keyword>
<dbReference type="Gene3D" id="3.10.450.240">
    <property type="match status" value="1"/>
</dbReference>
<dbReference type="InterPro" id="IPR007379">
    <property type="entry name" value="Tim44-like_dom"/>
</dbReference>
<dbReference type="EnsemblPlants" id="EMT11101">
    <property type="protein sequence ID" value="EMT11101"/>
    <property type="gene ID" value="F775_31037"/>
</dbReference>
<dbReference type="InterPro" id="IPR032710">
    <property type="entry name" value="NTF2-like_dom_sf"/>
</dbReference>
<evidence type="ECO:0000256" key="5">
    <source>
        <dbReference type="ARBA" id="ARBA00023274"/>
    </source>
</evidence>